<dbReference type="Gramene" id="Pp3c5_12781V3.1">
    <property type="protein sequence ID" value="PAC:32955896.CDS.1"/>
    <property type="gene ID" value="Pp3c5_12781"/>
</dbReference>
<dbReference type="EnsemblPlants" id="Pp3c5_12781V3.1">
    <property type="protein sequence ID" value="PAC:32955896.CDS.1"/>
    <property type="gene ID" value="Pp3c5_12781"/>
</dbReference>
<dbReference type="Proteomes" id="UP000006727">
    <property type="component" value="Chromosome 5"/>
</dbReference>
<sequence length="82" mass="9157">MTLLPLQNSLPGISKPHLLLLDLILAARSSHCVCLWLPRQCHGFLHFHPPSIHTTTKFSSLKHIPTSPRLPTCVCTSHICQN</sequence>
<reference evidence="1 3" key="1">
    <citation type="journal article" date="2008" name="Science">
        <title>The Physcomitrella genome reveals evolutionary insights into the conquest of land by plants.</title>
        <authorList>
            <person name="Rensing S."/>
            <person name="Lang D."/>
            <person name="Zimmer A."/>
            <person name="Terry A."/>
            <person name="Salamov A."/>
            <person name="Shapiro H."/>
            <person name="Nishiyama T."/>
            <person name="Perroud P.-F."/>
            <person name="Lindquist E."/>
            <person name="Kamisugi Y."/>
            <person name="Tanahashi T."/>
            <person name="Sakakibara K."/>
            <person name="Fujita T."/>
            <person name="Oishi K."/>
            <person name="Shin-I T."/>
            <person name="Kuroki Y."/>
            <person name="Toyoda A."/>
            <person name="Suzuki Y."/>
            <person name="Hashimoto A."/>
            <person name="Yamaguchi K."/>
            <person name="Sugano A."/>
            <person name="Kohara Y."/>
            <person name="Fujiyama A."/>
            <person name="Anterola A."/>
            <person name="Aoki S."/>
            <person name="Ashton N."/>
            <person name="Barbazuk W.B."/>
            <person name="Barker E."/>
            <person name="Bennetzen J."/>
            <person name="Bezanilla M."/>
            <person name="Blankenship R."/>
            <person name="Cho S.H."/>
            <person name="Dutcher S."/>
            <person name="Estelle M."/>
            <person name="Fawcett J.A."/>
            <person name="Gundlach H."/>
            <person name="Hanada K."/>
            <person name="Heyl A."/>
            <person name="Hicks K.A."/>
            <person name="Hugh J."/>
            <person name="Lohr M."/>
            <person name="Mayer K."/>
            <person name="Melkozernov A."/>
            <person name="Murata T."/>
            <person name="Nelson D."/>
            <person name="Pils B."/>
            <person name="Prigge M."/>
            <person name="Reiss B."/>
            <person name="Renner T."/>
            <person name="Rombauts S."/>
            <person name="Rushton P."/>
            <person name="Sanderfoot A."/>
            <person name="Schween G."/>
            <person name="Shiu S.-H."/>
            <person name="Stueber K."/>
            <person name="Theodoulou F.L."/>
            <person name="Tu H."/>
            <person name="Van de Peer Y."/>
            <person name="Verrier P.J."/>
            <person name="Waters E."/>
            <person name="Wood A."/>
            <person name="Yang L."/>
            <person name="Cove D."/>
            <person name="Cuming A."/>
            <person name="Hasebe M."/>
            <person name="Lucas S."/>
            <person name="Mishler D.B."/>
            <person name="Reski R."/>
            <person name="Grigoriev I."/>
            <person name="Quatrano R.S."/>
            <person name="Boore J.L."/>
        </authorList>
    </citation>
    <scope>NUCLEOTIDE SEQUENCE [LARGE SCALE GENOMIC DNA]</scope>
    <source>
        <strain evidence="2 3">cv. Gransden 2004</strain>
    </source>
</reference>
<reference evidence="1 3" key="2">
    <citation type="journal article" date="2018" name="Plant J.">
        <title>The Physcomitrella patens chromosome-scale assembly reveals moss genome structure and evolution.</title>
        <authorList>
            <person name="Lang D."/>
            <person name="Ullrich K.K."/>
            <person name="Murat F."/>
            <person name="Fuchs J."/>
            <person name="Jenkins J."/>
            <person name="Haas F.B."/>
            <person name="Piednoel M."/>
            <person name="Gundlach H."/>
            <person name="Van Bel M."/>
            <person name="Meyberg R."/>
            <person name="Vives C."/>
            <person name="Morata J."/>
            <person name="Symeonidi A."/>
            <person name="Hiss M."/>
            <person name="Muchero W."/>
            <person name="Kamisugi Y."/>
            <person name="Saleh O."/>
            <person name="Blanc G."/>
            <person name="Decker E.L."/>
            <person name="van Gessel N."/>
            <person name="Grimwood J."/>
            <person name="Hayes R.D."/>
            <person name="Graham S.W."/>
            <person name="Gunter L.E."/>
            <person name="McDaniel S.F."/>
            <person name="Hoernstein S.N.W."/>
            <person name="Larsson A."/>
            <person name="Li F.W."/>
            <person name="Perroud P.F."/>
            <person name="Phillips J."/>
            <person name="Ranjan P."/>
            <person name="Rokshar D.S."/>
            <person name="Rothfels C.J."/>
            <person name="Schneider L."/>
            <person name="Shu S."/>
            <person name="Stevenson D.W."/>
            <person name="Thummler F."/>
            <person name="Tillich M."/>
            <person name="Villarreal Aguilar J.C."/>
            <person name="Widiez T."/>
            <person name="Wong G.K."/>
            <person name="Wymore A."/>
            <person name="Zhang Y."/>
            <person name="Zimmer A.D."/>
            <person name="Quatrano R.S."/>
            <person name="Mayer K.F.X."/>
            <person name="Goodstein D."/>
            <person name="Casacuberta J.M."/>
            <person name="Vandepoele K."/>
            <person name="Reski R."/>
            <person name="Cuming A.C."/>
            <person name="Tuskan G.A."/>
            <person name="Maumus F."/>
            <person name="Salse J."/>
            <person name="Schmutz J."/>
            <person name="Rensing S.A."/>
        </authorList>
    </citation>
    <scope>NUCLEOTIDE SEQUENCE [LARGE SCALE GENOMIC DNA]</scope>
    <source>
        <strain evidence="2 3">cv. Gransden 2004</strain>
    </source>
</reference>
<accession>A0A2K1KJG5</accession>
<name>A0A2K1KJG5_PHYPA</name>
<evidence type="ECO:0000313" key="3">
    <source>
        <dbReference type="Proteomes" id="UP000006727"/>
    </source>
</evidence>
<organism evidence="1">
    <name type="scientific">Physcomitrium patens</name>
    <name type="common">Spreading-leaved earth moss</name>
    <name type="synonym">Physcomitrella patens</name>
    <dbReference type="NCBI Taxonomy" id="3218"/>
    <lineage>
        <taxon>Eukaryota</taxon>
        <taxon>Viridiplantae</taxon>
        <taxon>Streptophyta</taxon>
        <taxon>Embryophyta</taxon>
        <taxon>Bryophyta</taxon>
        <taxon>Bryophytina</taxon>
        <taxon>Bryopsida</taxon>
        <taxon>Funariidae</taxon>
        <taxon>Funariales</taxon>
        <taxon>Funariaceae</taxon>
        <taxon>Physcomitrium</taxon>
    </lineage>
</organism>
<evidence type="ECO:0000313" key="1">
    <source>
        <dbReference type="EMBL" id="PNR53919.1"/>
    </source>
</evidence>
<evidence type="ECO:0000313" key="2">
    <source>
        <dbReference type="EnsemblPlants" id="PAC:32955896.CDS.1"/>
    </source>
</evidence>
<reference evidence="2" key="3">
    <citation type="submission" date="2020-12" db="UniProtKB">
        <authorList>
            <consortium name="EnsemblPlants"/>
        </authorList>
    </citation>
    <scope>IDENTIFICATION</scope>
</reference>
<keyword evidence="3" id="KW-1185">Reference proteome</keyword>
<dbReference type="AlphaFoldDB" id="A0A2K1KJG5"/>
<gene>
    <name evidence="1" type="ORF">PHYPA_007594</name>
</gene>
<protein>
    <submittedName>
        <fullName evidence="1 2">Uncharacterized protein</fullName>
    </submittedName>
</protein>
<dbReference type="InParanoid" id="A0A2K1KJG5"/>
<proteinExistence type="predicted"/>
<dbReference type="EMBL" id="ABEU02000005">
    <property type="protein sequence ID" value="PNR53919.1"/>
    <property type="molecule type" value="Genomic_DNA"/>
</dbReference>